<dbReference type="Proteomes" id="UP000504606">
    <property type="component" value="Unplaced"/>
</dbReference>
<keyword evidence="2" id="KW-1185">Reference proteome</keyword>
<dbReference type="KEGG" id="foc:127751860"/>
<dbReference type="GeneID" id="127751860"/>
<organism evidence="2 3">
    <name type="scientific">Frankliniella occidentalis</name>
    <name type="common">Western flower thrips</name>
    <name type="synonym">Euthrips occidentalis</name>
    <dbReference type="NCBI Taxonomy" id="133901"/>
    <lineage>
        <taxon>Eukaryota</taxon>
        <taxon>Metazoa</taxon>
        <taxon>Ecdysozoa</taxon>
        <taxon>Arthropoda</taxon>
        <taxon>Hexapoda</taxon>
        <taxon>Insecta</taxon>
        <taxon>Pterygota</taxon>
        <taxon>Neoptera</taxon>
        <taxon>Paraneoptera</taxon>
        <taxon>Thysanoptera</taxon>
        <taxon>Terebrantia</taxon>
        <taxon>Thripoidea</taxon>
        <taxon>Thripidae</taxon>
        <taxon>Frankliniella</taxon>
    </lineage>
</organism>
<dbReference type="SUPFAM" id="SSF81383">
    <property type="entry name" value="F-box domain"/>
    <property type="match status" value="1"/>
</dbReference>
<dbReference type="Pfam" id="PF12937">
    <property type="entry name" value="F-box-like"/>
    <property type="match status" value="1"/>
</dbReference>
<dbReference type="InterPro" id="IPR036047">
    <property type="entry name" value="F-box-like_dom_sf"/>
</dbReference>
<evidence type="ECO:0000313" key="3">
    <source>
        <dbReference type="RefSeq" id="XP_052132006.1"/>
    </source>
</evidence>
<dbReference type="RefSeq" id="XP_052132006.1">
    <property type="nucleotide sequence ID" value="XM_052276046.1"/>
</dbReference>
<dbReference type="AlphaFoldDB" id="A0A9C6XA89"/>
<evidence type="ECO:0000313" key="2">
    <source>
        <dbReference type="Proteomes" id="UP000504606"/>
    </source>
</evidence>
<dbReference type="InterPro" id="IPR032675">
    <property type="entry name" value="LRR_dom_sf"/>
</dbReference>
<accession>A0A9C6XA89</accession>
<feature type="non-terminal residue" evidence="3">
    <location>
        <position position="204"/>
    </location>
</feature>
<evidence type="ECO:0000259" key="1">
    <source>
        <dbReference type="PROSITE" id="PS50181"/>
    </source>
</evidence>
<proteinExistence type="predicted"/>
<dbReference type="InterPro" id="IPR001810">
    <property type="entry name" value="F-box_dom"/>
</dbReference>
<gene>
    <name evidence="3" type="primary">LOC127751860</name>
</gene>
<reference evidence="3" key="1">
    <citation type="submission" date="2025-08" db="UniProtKB">
        <authorList>
            <consortium name="RefSeq"/>
        </authorList>
    </citation>
    <scope>IDENTIFICATION</scope>
    <source>
        <tissue evidence="3">Whole organism</tissue>
    </source>
</reference>
<protein>
    <submittedName>
        <fullName evidence="3">Uncharacterized protein LOC127751860</fullName>
    </submittedName>
</protein>
<dbReference type="PROSITE" id="PS50181">
    <property type="entry name" value="FBOX"/>
    <property type="match status" value="1"/>
</dbReference>
<feature type="domain" description="F-box" evidence="1">
    <location>
        <begin position="5"/>
        <end position="51"/>
    </location>
</feature>
<sequence length="204" mass="22274">MATSVLTLAKLPDDVIVMVLQYLPVEYVLACRLVCKRLCDLAFHWDVWRHRSLKDDDYYAGAVLHLAPCLDTLTVTGLVPTLAVTTTSCAVASLELLLDYASATTAVEYALALRNQESLGRLRKLYLDGLEYYSTPGKDVLVRTVAKCSNLESLEVNGDLPLVSHPVVNGPPKPSLTNFRCAVNENSASFVNTILAAHAATLEH</sequence>
<dbReference type="SMART" id="SM00256">
    <property type="entry name" value="FBOX"/>
    <property type="match status" value="1"/>
</dbReference>
<dbReference type="Gene3D" id="3.80.10.10">
    <property type="entry name" value="Ribonuclease Inhibitor"/>
    <property type="match status" value="1"/>
</dbReference>
<dbReference type="OrthoDB" id="3193353at2759"/>
<name>A0A9C6XA89_FRAOC</name>